<organism evidence="1">
    <name type="scientific">viral metagenome</name>
    <dbReference type="NCBI Taxonomy" id="1070528"/>
    <lineage>
        <taxon>unclassified sequences</taxon>
        <taxon>metagenomes</taxon>
        <taxon>organismal metagenomes</taxon>
    </lineage>
</organism>
<accession>A0A6M3JEE5</accession>
<proteinExistence type="predicted"/>
<dbReference type="AlphaFoldDB" id="A0A6M3JEE5"/>
<reference evidence="1" key="1">
    <citation type="submission" date="2020-03" db="EMBL/GenBank/DDBJ databases">
        <title>The deep terrestrial virosphere.</title>
        <authorList>
            <person name="Holmfeldt K."/>
            <person name="Nilsson E."/>
            <person name="Simone D."/>
            <person name="Lopez-Fernandez M."/>
            <person name="Wu X."/>
            <person name="de Brujin I."/>
            <person name="Lundin D."/>
            <person name="Andersson A."/>
            <person name="Bertilsson S."/>
            <person name="Dopson M."/>
        </authorList>
    </citation>
    <scope>NUCLEOTIDE SEQUENCE</scope>
    <source>
        <strain evidence="1">MM415A07715</strain>
        <strain evidence="2">MM415B02773</strain>
    </source>
</reference>
<name>A0A6M3JEE5_9ZZZZ</name>
<dbReference type="EMBL" id="MT141598">
    <property type="protein sequence ID" value="QJA68230.1"/>
    <property type="molecule type" value="Genomic_DNA"/>
</dbReference>
<evidence type="ECO:0000313" key="1">
    <source>
        <dbReference type="EMBL" id="QJA68230.1"/>
    </source>
</evidence>
<dbReference type="EMBL" id="MT142774">
    <property type="protein sequence ID" value="QJA88383.1"/>
    <property type="molecule type" value="Genomic_DNA"/>
</dbReference>
<sequence length="87" mass="10545">MIYKATESRVCKWCGKSFVPKTTWQKCCTNKCRASNWQSENPRVNIEIIKIMKKIFLLSNIEMKFYKDRYFMEPSDMKKLKEKYTDI</sequence>
<protein>
    <submittedName>
        <fullName evidence="1">Uncharacterized protein</fullName>
    </submittedName>
</protein>
<evidence type="ECO:0000313" key="2">
    <source>
        <dbReference type="EMBL" id="QJA88383.1"/>
    </source>
</evidence>
<gene>
    <name evidence="1" type="ORF">MM415A07715_0010</name>
    <name evidence="2" type="ORF">MM415B02773_0007</name>
</gene>